<dbReference type="PANTHER" id="PTHR35008">
    <property type="entry name" value="BLL4482 PROTEIN-RELATED"/>
    <property type="match status" value="1"/>
</dbReference>
<dbReference type="GO" id="GO:0020037">
    <property type="term" value="F:heme binding"/>
    <property type="evidence" value="ECO:0007669"/>
    <property type="project" value="InterPro"/>
</dbReference>
<evidence type="ECO:0000313" key="7">
    <source>
        <dbReference type="EMBL" id="MBS9522510.1"/>
    </source>
</evidence>
<protein>
    <submittedName>
        <fullName evidence="7">C-type cytochrome</fullName>
    </submittedName>
</protein>
<feature type="domain" description="Cytochrome c" evidence="6">
    <location>
        <begin position="196"/>
        <end position="311"/>
    </location>
</feature>
<keyword evidence="5" id="KW-1133">Transmembrane helix</keyword>
<dbReference type="PANTHER" id="PTHR35008:SF8">
    <property type="entry name" value="ALCOHOL DEHYDROGENASE CYTOCHROME C SUBUNIT"/>
    <property type="match status" value="1"/>
</dbReference>
<gene>
    <name evidence="7" type="ORF">KI659_00635</name>
</gene>
<evidence type="ECO:0000256" key="4">
    <source>
        <dbReference type="PROSITE-ProRule" id="PRU00433"/>
    </source>
</evidence>
<dbReference type="GO" id="GO:0009055">
    <property type="term" value="F:electron transfer activity"/>
    <property type="evidence" value="ECO:0007669"/>
    <property type="project" value="InterPro"/>
</dbReference>
<evidence type="ECO:0000256" key="5">
    <source>
        <dbReference type="SAM" id="Phobius"/>
    </source>
</evidence>
<feature type="transmembrane region" description="Helical" evidence="5">
    <location>
        <begin position="7"/>
        <end position="28"/>
    </location>
</feature>
<dbReference type="RefSeq" id="WP_213943410.1">
    <property type="nucleotide sequence ID" value="NZ_JAHCMY010000001.1"/>
</dbReference>
<dbReference type="SUPFAM" id="SSF46626">
    <property type="entry name" value="Cytochrome c"/>
    <property type="match status" value="2"/>
</dbReference>
<dbReference type="InterPro" id="IPR009056">
    <property type="entry name" value="Cyt_c-like_dom"/>
</dbReference>
<accession>A0AAP2CH37</accession>
<dbReference type="EMBL" id="JAHCMY010000001">
    <property type="protein sequence ID" value="MBS9522510.1"/>
    <property type="molecule type" value="Genomic_DNA"/>
</dbReference>
<evidence type="ECO:0000256" key="2">
    <source>
        <dbReference type="ARBA" id="ARBA00022723"/>
    </source>
</evidence>
<organism evidence="7 8">
    <name type="scientific">Litoribacter ruber</name>
    <dbReference type="NCBI Taxonomy" id="702568"/>
    <lineage>
        <taxon>Bacteria</taxon>
        <taxon>Pseudomonadati</taxon>
        <taxon>Bacteroidota</taxon>
        <taxon>Cytophagia</taxon>
        <taxon>Cytophagales</taxon>
        <taxon>Cyclobacteriaceae</taxon>
        <taxon>Litoribacter</taxon>
    </lineage>
</organism>
<dbReference type="GO" id="GO:0046872">
    <property type="term" value="F:metal ion binding"/>
    <property type="evidence" value="ECO:0007669"/>
    <property type="project" value="UniProtKB-KW"/>
</dbReference>
<dbReference type="Gene3D" id="1.10.760.10">
    <property type="entry name" value="Cytochrome c-like domain"/>
    <property type="match status" value="2"/>
</dbReference>
<keyword evidence="1 4" id="KW-0349">Heme</keyword>
<dbReference type="Proteomes" id="UP001319104">
    <property type="component" value="Unassembled WGS sequence"/>
</dbReference>
<evidence type="ECO:0000313" key="8">
    <source>
        <dbReference type="Proteomes" id="UP001319104"/>
    </source>
</evidence>
<evidence type="ECO:0000256" key="3">
    <source>
        <dbReference type="ARBA" id="ARBA00023004"/>
    </source>
</evidence>
<keyword evidence="8" id="KW-1185">Reference proteome</keyword>
<reference evidence="7 8" key="1">
    <citation type="submission" date="2021-05" db="EMBL/GenBank/DDBJ databases">
        <authorList>
            <person name="Zhang Z.D."/>
            <person name="Osman G."/>
        </authorList>
    </citation>
    <scope>NUCLEOTIDE SEQUENCE [LARGE SCALE GENOMIC DNA]</scope>
    <source>
        <strain evidence="7 8">KCTC 32217</strain>
    </source>
</reference>
<keyword evidence="5" id="KW-0472">Membrane</keyword>
<evidence type="ECO:0000256" key="1">
    <source>
        <dbReference type="ARBA" id="ARBA00022617"/>
    </source>
</evidence>
<keyword evidence="5" id="KW-0812">Transmembrane</keyword>
<evidence type="ECO:0000259" key="6">
    <source>
        <dbReference type="PROSITE" id="PS51007"/>
    </source>
</evidence>
<sequence length="324" mass="36032">MNKILKIFAFVISGLFVILIAVVAYISIALPRVDAAPELTVDLNAEQVEKGRYLATHVMMCVDCHSQRDFSIFAAPPHPGTELAGGEIFDQTLGLPGVFISPNITPAGIGDWTDGELFRLITTGVKKDGNPIFPIMPYQNFGKMDEEDIKAVIAYIRSVPPIETNHPKSKADFPMNLIMRTIPKNAAFEKKPQPDDVIEYGRYMVNAAACNECHTDFRDGKFVGEYLAGGREMMFPDGAVVRSANLTPDETGLKSWTKEDFIQKFKSFSSTTVTLAKVQPGEFQTIMPWLMYADMTEEDLGAIYTYLQSLKPVKNKVERYTPAP</sequence>
<keyword evidence="2 4" id="KW-0479">Metal-binding</keyword>
<comment type="caution">
    <text evidence="7">The sequence shown here is derived from an EMBL/GenBank/DDBJ whole genome shotgun (WGS) entry which is preliminary data.</text>
</comment>
<keyword evidence="3 4" id="KW-0408">Iron</keyword>
<dbReference type="InterPro" id="IPR036909">
    <property type="entry name" value="Cyt_c-like_dom_sf"/>
</dbReference>
<feature type="domain" description="Cytochrome c" evidence="6">
    <location>
        <begin position="46"/>
        <end position="160"/>
    </location>
</feature>
<proteinExistence type="predicted"/>
<name>A0AAP2CH37_9BACT</name>
<dbReference type="PROSITE" id="PS51007">
    <property type="entry name" value="CYTC"/>
    <property type="match status" value="2"/>
</dbReference>
<dbReference type="AlphaFoldDB" id="A0AAP2CH37"/>
<dbReference type="InterPro" id="IPR051459">
    <property type="entry name" value="Cytochrome_c-type_DH"/>
</dbReference>